<dbReference type="InterPro" id="IPR051341">
    <property type="entry name" value="Zyg-11_UBL_adapter"/>
</dbReference>
<dbReference type="EMBL" id="CP036298">
    <property type="protein sequence ID" value="QDV23357.1"/>
    <property type="molecule type" value="Genomic_DNA"/>
</dbReference>
<dbReference type="InterPro" id="IPR006553">
    <property type="entry name" value="Leu-rich_rpt_Cys-con_subtyp"/>
</dbReference>
<dbReference type="InterPro" id="IPR011453">
    <property type="entry name" value="DUF1559"/>
</dbReference>
<dbReference type="SMART" id="SM00367">
    <property type="entry name" value="LRR_CC"/>
    <property type="match status" value="3"/>
</dbReference>
<dbReference type="PANTHER" id="PTHR12904">
    <property type="match status" value="1"/>
</dbReference>
<dbReference type="Proteomes" id="UP000318017">
    <property type="component" value="Chromosome"/>
</dbReference>
<feature type="domain" description="DUF1559" evidence="1">
    <location>
        <begin position="355"/>
        <end position="443"/>
    </location>
</feature>
<protein>
    <submittedName>
        <fullName evidence="2">Leucine Rich repeats (2 copies)</fullName>
    </submittedName>
</protein>
<evidence type="ECO:0000313" key="3">
    <source>
        <dbReference type="Proteomes" id="UP000318017"/>
    </source>
</evidence>
<proteinExistence type="predicted"/>
<sequence>MEWSILLRRLFAILLVLAFAIHLPAADFSLKPLPEERAAIAKIVELGGRCEIDDWGRVCKVNLAYSFSSLGVRSTNHKLDSDAACELLTPFVWLQELLLSPSQVSDDGLRHLGELLHLRELKIVDAKYRFGRSTPTISDAGIQHLAGLTKLEVFHAPNTRLTDASMQILGGFDALREIDMRGCPITDLGLEHISRLKHLQVLHLASASMSARGLERIVGNPIRSLFLYDCNIDDAALVHIGQMTELEDLWLGRAKITDAGVAALADLDLLSLGLADTPITDDSAGTIGSLTNLRRLLISGTHMTEASTPALTKLTKLESVALPQYFDKDSIADLVSAQPALRISGHWTRQVYEDMQQIGQALLHYKEMNGAFPSTVLNDEFGRPAFSWRVAILPLLGEQKLFDKFRFDQPWNSEHNLMLLKETPAIYACKSTHSQRRVREGSTLYQAIVGKDTVMEATEPDQLPQGRNAIVLETSSQQAVPWTAPQDFDSSSPTVLKDLFQDDSHLFLLLQTGEVRSYKNDLGQAEFEMLIHHE</sequence>
<dbReference type="PANTHER" id="PTHR12904:SF23">
    <property type="entry name" value="PROTEIN ZER-1 HOMOLOG"/>
    <property type="match status" value="1"/>
</dbReference>
<dbReference type="Pfam" id="PF07596">
    <property type="entry name" value="SBP_bac_10"/>
    <property type="match status" value="1"/>
</dbReference>
<dbReference type="Gene3D" id="3.80.10.10">
    <property type="entry name" value="Ribonuclease Inhibitor"/>
    <property type="match status" value="3"/>
</dbReference>
<dbReference type="RefSeq" id="WP_231691111.1">
    <property type="nucleotide sequence ID" value="NZ_CP036298.1"/>
</dbReference>
<reference evidence="2 3" key="1">
    <citation type="submission" date="2019-02" db="EMBL/GenBank/DDBJ databases">
        <title>Deep-cultivation of Planctomycetes and their phenomic and genomic characterization uncovers novel biology.</title>
        <authorList>
            <person name="Wiegand S."/>
            <person name="Jogler M."/>
            <person name="Boedeker C."/>
            <person name="Pinto D."/>
            <person name="Vollmers J."/>
            <person name="Rivas-Marin E."/>
            <person name="Kohn T."/>
            <person name="Peeters S.H."/>
            <person name="Heuer A."/>
            <person name="Rast P."/>
            <person name="Oberbeckmann S."/>
            <person name="Bunk B."/>
            <person name="Jeske O."/>
            <person name="Meyerdierks A."/>
            <person name="Storesund J.E."/>
            <person name="Kallscheuer N."/>
            <person name="Luecker S."/>
            <person name="Lage O.M."/>
            <person name="Pohl T."/>
            <person name="Merkel B.J."/>
            <person name="Hornburger P."/>
            <person name="Mueller R.-W."/>
            <person name="Bruemmer F."/>
            <person name="Labrenz M."/>
            <person name="Spormann A.M."/>
            <person name="Op den Camp H."/>
            <person name="Overmann J."/>
            <person name="Amann R."/>
            <person name="Jetten M.S.M."/>
            <person name="Mascher T."/>
            <person name="Medema M.H."/>
            <person name="Devos D.P."/>
            <person name="Kaster A.-K."/>
            <person name="Ovreas L."/>
            <person name="Rohde M."/>
            <person name="Galperin M.Y."/>
            <person name="Jogler C."/>
        </authorList>
    </citation>
    <scope>NUCLEOTIDE SEQUENCE [LARGE SCALE GENOMIC DNA]</scope>
    <source>
        <strain evidence="2 3">Q31a</strain>
    </source>
</reference>
<keyword evidence="3" id="KW-1185">Reference proteome</keyword>
<evidence type="ECO:0000259" key="1">
    <source>
        <dbReference type="Pfam" id="PF07596"/>
    </source>
</evidence>
<dbReference type="KEGG" id="ahel:Q31a_16550"/>
<dbReference type="SUPFAM" id="SSF52047">
    <property type="entry name" value="RNI-like"/>
    <property type="match status" value="1"/>
</dbReference>
<organism evidence="2 3">
    <name type="scientific">Aureliella helgolandensis</name>
    <dbReference type="NCBI Taxonomy" id="2527968"/>
    <lineage>
        <taxon>Bacteria</taxon>
        <taxon>Pseudomonadati</taxon>
        <taxon>Planctomycetota</taxon>
        <taxon>Planctomycetia</taxon>
        <taxon>Pirellulales</taxon>
        <taxon>Pirellulaceae</taxon>
        <taxon>Aureliella</taxon>
    </lineage>
</organism>
<dbReference type="AlphaFoldDB" id="A0A518G440"/>
<evidence type="ECO:0000313" key="2">
    <source>
        <dbReference type="EMBL" id="QDV23357.1"/>
    </source>
</evidence>
<gene>
    <name evidence="2" type="ORF">Q31a_16550</name>
</gene>
<name>A0A518G440_9BACT</name>
<accession>A0A518G440</accession>
<dbReference type="InterPro" id="IPR032675">
    <property type="entry name" value="LRR_dom_sf"/>
</dbReference>